<dbReference type="Proteomes" id="UP000199341">
    <property type="component" value="Unassembled WGS sequence"/>
</dbReference>
<dbReference type="OrthoDB" id="2599042at2"/>
<organism evidence="2 3">
    <name type="scientific">Actinacidiphila guanduensis</name>
    <dbReference type="NCBI Taxonomy" id="310781"/>
    <lineage>
        <taxon>Bacteria</taxon>
        <taxon>Bacillati</taxon>
        <taxon>Actinomycetota</taxon>
        <taxon>Actinomycetes</taxon>
        <taxon>Kitasatosporales</taxon>
        <taxon>Streptomycetaceae</taxon>
        <taxon>Actinacidiphila</taxon>
    </lineage>
</organism>
<name>A0A1H0PXX7_9ACTN</name>
<dbReference type="EMBL" id="FNIE01000017">
    <property type="protein sequence ID" value="SDP09884.1"/>
    <property type="molecule type" value="Genomic_DNA"/>
</dbReference>
<dbReference type="InterPro" id="IPR032710">
    <property type="entry name" value="NTF2-like_dom_sf"/>
</dbReference>
<dbReference type="InterPro" id="IPR037401">
    <property type="entry name" value="SnoaL-like"/>
</dbReference>
<keyword evidence="3" id="KW-1185">Reference proteome</keyword>
<dbReference type="RefSeq" id="WP_093787661.1">
    <property type="nucleotide sequence ID" value="NZ_FNIE01000017.1"/>
</dbReference>
<evidence type="ECO:0000313" key="2">
    <source>
        <dbReference type="EMBL" id="SDP09884.1"/>
    </source>
</evidence>
<gene>
    <name evidence="2" type="ORF">SAMN05216259_11750</name>
</gene>
<accession>A0A1H0PXX7</accession>
<dbReference type="Pfam" id="PF13577">
    <property type="entry name" value="SnoaL_4"/>
    <property type="match status" value="1"/>
</dbReference>
<evidence type="ECO:0000259" key="1">
    <source>
        <dbReference type="Pfam" id="PF13577"/>
    </source>
</evidence>
<feature type="domain" description="SnoaL-like" evidence="1">
    <location>
        <begin position="5"/>
        <end position="137"/>
    </location>
</feature>
<evidence type="ECO:0000313" key="3">
    <source>
        <dbReference type="Proteomes" id="UP000199341"/>
    </source>
</evidence>
<dbReference type="STRING" id="310781.SAMN05216259_11750"/>
<proteinExistence type="predicted"/>
<dbReference type="AlphaFoldDB" id="A0A1H0PXX7"/>
<sequence>MATPAEDITTAIQAVTRGFVTADSKEWDAYEAAHAETVTVDFGGVNDAGSGGAGGSMTAHEVRANAEKVIGPIPVTQHQLSSFVVDIDGDIATVRFYEEALHVHPALGDDPAKNTWTIFGKGMQKLTRTDDGWKIVHASLVPTHSTGNPTFLADVAALTK</sequence>
<dbReference type="SUPFAM" id="SSF54427">
    <property type="entry name" value="NTF2-like"/>
    <property type="match status" value="1"/>
</dbReference>
<dbReference type="Gene3D" id="3.10.450.50">
    <property type="match status" value="1"/>
</dbReference>
<reference evidence="2 3" key="1">
    <citation type="submission" date="2016-10" db="EMBL/GenBank/DDBJ databases">
        <authorList>
            <person name="de Groot N.N."/>
        </authorList>
    </citation>
    <scope>NUCLEOTIDE SEQUENCE [LARGE SCALE GENOMIC DNA]</scope>
    <source>
        <strain evidence="2 3">CGMCC 4.2022</strain>
    </source>
</reference>
<protein>
    <submittedName>
        <fullName evidence="2">SnoaL-like domain-containing protein</fullName>
    </submittedName>
</protein>